<dbReference type="InterPro" id="IPR015366">
    <property type="entry name" value="S53_propep"/>
</dbReference>
<dbReference type="PANTHER" id="PTHR14218">
    <property type="entry name" value="PROTEASE S8 TRIPEPTIDYL PEPTIDASE I CLN2"/>
    <property type="match status" value="1"/>
</dbReference>
<organism evidence="9 10">
    <name type="scientific">Nicoliella spurrieriana</name>
    <dbReference type="NCBI Taxonomy" id="2925830"/>
    <lineage>
        <taxon>Bacteria</taxon>
        <taxon>Bacillati</taxon>
        <taxon>Bacillota</taxon>
        <taxon>Bacilli</taxon>
        <taxon>Lactobacillales</taxon>
        <taxon>Lactobacillaceae</taxon>
        <taxon>Nicoliella</taxon>
    </lineage>
</organism>
<sequence>MQHLKRMLIASVATLGMASLSLGISNVNASKIKYKAVAADKEQTLTLGLKSRNQKQLDRFINNTVNPKSKSYRKYLTPKQFGLKYGLSNQNVKVVKQYMAKHHLKTTVYPGNIVMTVTGQTKHIEKTFGIKIKQTTNQKTNHQVATGNARLRGGVNNYIQFIDQLGLKLHLTSDRVNASGNQVSDLSKIKDANVSDRSYRKFGRAYQTGSLYRKGHYGQGQTIGIMASGDFKLSDVQAYLKQSGVNADTSRIKKIYVSKTRSTDKGDREEVTMDTEQASAIAPKAKINVYIGNDYDADYFIPSFATAIGRDNVDVISSSFGAVEAAFKKGSPVNKGETKLMNLLLKQAAAQGISTFNATGDSGAYAFANGSLDKSVGLPAASPYITAVGGTTLPFKNLTFAEVANFTPTTDKTVSLNHEAPWSVTTSLNYLFGNDYVSTQYLNYLESKAQNEQDKQKIATAFKQSVDKKLTVNPATLNDIYGSGGGGFSTYFALPDYQKNVSGVGSYYARQYINFKTGRLNQAPQLIKGHASGRNVPDISGNADPFTGYNIYMDGKNHPFDGNGTSVITPQIAAMAAVINSAQGKRMGFWNPQIYRFAKLSNSPFTPLDKTTDNNLYYVGQPGKLYNQATGLGTVNFTKLNAAFKRAK</sequence>
<dbReference type="Proteomes" id="UP000831181">
    <property type="component" value="Plasmid p1unnamed"/>
</dbReference>
<dbReference type="KEGG" id="lbe:MOO44_01075"/>
<keyword evidence="7" id="KW-0865">Zymogen</keyword>
<dbReference type="GO" id="GO:0006508">
    <property type="term" value="P:proteolysis"/>
    <property type="evidence" value="ECO:0007669"/>
    <property type="project" value="UniProtKB-KW"/>
</dbReference>
<evidence type="ECO:0000256" key="4">
    <source>
        <dbReference type="ARBA" id="ARBA00022801"/>
    </source>
</evidence>
<dbReference type="SUPFAM" id="SSF52743">
    <property type="entry name" value="Subtilisin-like"/>
    <property type="match status" value="1"/>
</dbReference>
<keyword evidence="10" id="KW-1185">Reference proteome</keyword>
<keyword evidence="9" id="KW-0614">Plasmid</keyword>
<keyword evidence="6" id="KW-0106">Calcium</keyword>
<dbReference type="GO" id="GO:0008240">
    <property type="term" value="F:tripeptidyl-peptidase activity"/>
    <property type="evidence" value="ECO:0007669"/>
    <property type="project" value="TreeGrafter"/>
</dbReference>
<evidence type="ECO:0000313" key="10">
    <source>
        <dbReference type="Proteomes" id="UP000831181"/>
    </source>
</evidence>
<dbReference type="SUPFAM" id="SSF54897">
    <property type="entry name" value="Protease propeptides/inhibitors"/>
    <property type="match status" value="1"/>
</dbReference>
<proteinExistence type="predicted"/>
<dbReference type="InterPro" id="IPR050819">
    <property type="entry name" value="Tripeptidyl-peptidase_I"/>
</dbReference>
<reference evidence="9" key="1">
    <citation type="journal article" date="2022" name="Int. J. Syst. Evol. Microbiol.">
        <title>Apilactobacillus apisilvae sp. nov., Nicolia spurrieriana gen. nov. sp. nov., Bombilactobacillus folatiphilus sp. nov. and Bombilactobacillus thymidiniphilus sp. nov., four new lactic acid bacterial isolates from stingless bees Tetragonula carbonaria and Austroplebeia australis.</title>
        <authorList>
            <person name="Oliphant S.A."/>
            <person name="Watson-Haigh N.S."/>
            <person name="Sumby K.M."/>
            <person name="Gardner J."/>
            <person name="Groom S."/>
            <person name="Jiranek V."/>
        </authorList>
    </citation>
    <scope>NUCLEOTIDE SEQUENCE</scope>
    <source>
        <strain evidence="9">SGEP1_A5</strain>
    </source>
</reference>
<evidence type="ECO:0000259" key="8">
    <source>
        <dbReference type="PROSITE" id="PS51695"/>
    </source>
</evidence>
<dbReference type="PANTHER" id="PTHR14218:SF15">
    <property type="entry name" value="TRIPEPTIDYL-PEPTIDASE 1"/>
    <property type="match status" value="1"/>
</dbReference>
<accession>A0A976RQM0</accession>
<dbReference type="GO" id="GO:0046872">
    <property type="term" value="F:metal ion binding"/>
    <property type="evidence" value="ECO:0007669"/>
    <property type="project" value="UniProtKB-KW"/>
</dbReference>
<protein>
    <submittedName>
        <fullName evidence="9">S53 family peptidase</fullName>
    </submittedName>
</protein>
<evidence type="ECO:0000256" key="1">
    <source>
        <dbReference type="ARBA" id="ARBA00001913"/>
    </source>
</evidence>
<name>A0A976RQM0_9LACO</name>
<evidence type="ECO:0000256" key="6">
    <source>
        <dbReference type="ARBA" id="ARBA00022837"/>
    </source>
</evidence>
<gene>
    <name evidence="9" type="ORF">MOO44_01075</name>
</gene>
<dbReference type="AlphaFoldDB" id="A0A976RQM0"/>
<dbReference type="Pfam" id="PF00082">
    <property type="entry name" value="Peptidase_S8"/>
    <property type="match status" value="1"/>
</dbReference>
<dbReference type="InterPro" id="IPR036852">
    <property type="entry name" value="Peptidase_S8/S53_dom_sf"/>
</dbReference>
<dbReference type="PROSITE" id="PS51695">
    <property type="entry name" value="SEDOLISIN"/>
    <property type="match status" value="1"/>
</dbReference>
<dbReference type="GO" id="GO:0004252">
    <property type="term" value="F:serine-type endopeptidase activity"/>
    <property type="evidence" value="ECO:0007669"/>
    <property type="project" value="InterPro"/>
</dbReference>
<geneLocation type="plasmid" evidence="9 10">
    <name>p1unnamed</name>
</geneLocation>
<evidence type="ECO:0000256" key="5">
    <source>
        <dbReference type="ARBA" id="ARBA00022825"/>
    </source>
</evidence>
<evidence type="ECO:0000256" key="2">
    <source>
        <dbReference type="ARBA" id="ARBA00022670"/>
    </source>
</evidence>
<feature type="domain" description="Peptidase S53" evidence="8">
    <location>
        <begin position="197"/>
        <end position="647"/>
    </location>
</feature>
<keyword evidence="5" id="KW-0720">Serine protease</keyword>
<dbReference type="RefSeq" id="WP_260115751.1">
    <property type="nucleotide sequence ID" value="NZ_CP093360.1"/>
</dbReference>
<dbReference type="SMART" id="SM00944">
    <property type="entry name" value="Pro-kuma_activ"/>
    <property type="match status" value="1"/>
</dbReference>
<evidence type="ECO:0000256" key="3">
    <source>
        <dbReference type="ARBA" id="ARBA00022723"/>
    </source>
</evidence>
<dbReference type="CDD" id="cd04056">
    <property type="entry name" value="Peptidases_S53"/>
    <property type="match status" value="1"/>
</dbReference>
<keyword evidence="3" id="KW-0479">Metal-binding</keyword>
<dbReference type="CDD" id="cd11377">
    <property type="entry name" value="Pro-peptidase_S53"/>
    <property type="match status" value="1"/>
</dbReference>
<dbReference type="Gene3D" id="3.40.50.200">
    <property type="entry name" value="Peptidase S8/S53 domain"/>
    <property type="match status" value="1"/>
</dbReference>
<dbReference type="InterPro" id="IPR030400">
    <property type="entry name" value="Sedolisin_dom"/>
</dbReference>
<evidence type="ECO:0000256" key="7">
    <source>
        <dbReference type="ARBA" id="ARBA00023145"/>
    </source>
</evidence>
<keyword evidence="4" id="KW-0378">Hydrolase</keyword>
<dbReference type="Pfam" id="PF09286">
    <property type="entry name" value="Pro-kuma_activ"/>
    <property type="match status" value="1"/>
</dbReference>
<keyword evidence="2" id="KW-0645">Protease</keyword>
<dbReference type="InterPro" id="IPR000209">
    <property type="entry name" value="Peptidase_S8/S53_dom"/>
</dbReference>
<evidence type="ECO:0000313" key="9">
    <source>
        <dbReference type="EMBL" id="UQS85942.1"/>
    </source>
</evidence>
<comment type="cofactor">
    <cofactor evidence="1">
        <name>Ca(2+)</name>
        <dbReference type="ChEBI" id="CHEBI:29108"/>
    </cofactor>
</comment>
<dbReference type="EMBL" id="CP093360">
    <property type="protein sequence ID" value="UQS85942.1"/>
    <property type="molecule type" value="Genomic_DNA"/>
</dbReference>